<name>A0A090Q142_9FLAO</name>
<accession>A0A090Q142</accession>
<organism evidence="1 2">
    <name type="scientific">Nonlabens tegetincola</name>
    <dbReference type="NCBI Taxonomy" id="323273"/>
    <lineage>
        <taxon>Bacteria</taxon>
        <taxon>Pseudomonadati</taxon>
        <taxon>Bacteroidota</taxon>
        <taxon>Flavobacteriia</taxon>
        <taxon>Flavobacteriales</taxon>
        <taxon>Flavobacteriaceae</taxon>
        <taxon>Nonlabens</taxon>
    </lineage>
</organism>
<proteinExistence type="predicted"/>
<keyword evidence="2" id="KW-1185">Reference proteome</keyword>
<dbReference type="AlphaFoldDB" id="A0A090Q142"/>
<dbReference type="Proteomes" id="UP000029221">
    <property type="component" value="Unassembled WGS sequence"/>
</dbReference>
<reference evidence="1" key="1">
    <citation type="journal article" date="2014" name="Genome Announc.">
        <title>Draft Genome Sequences of Marine Flavobacterium Nonlabens Strains NR17, NR24, NR27, NR32, NR33, and Ara13.</title>
        <authorList>
            <person name="Nakanishi M."/>
            <person name="Meirelles P."/>
            <person name="Suzuki R."/>
            <person name="Takatani N."/>
            <person name="Mino S."/>
            <person name="Suda W."/>
            <person name="Oshima K."/>
            <person name="Hattori M."/>
            <person name="Ohkuma M."/>
            <person name="Hosokawa M."/>
            <person name="Miyashita K."/>
            <person name="Thompson F.L."/>
            <person name="Niwa A."/>
            <person name="Sawabe T."/>
            <person name="Sawabe T."/>
        </authorList>
    </citation>
    <scope>NUCLEOTIDE SEQUENCE [LARGE SCALE GENOMIC DNA]</scope>
    <source>
        <strain evidence="1">JCM 19294</strain>
    </source>
</reference>
<dbReference type="RefSeq" id="WP_042278303.1">
    <property type="nucleotide sequence ID" value="NZ_BBML01000003.1"/>
</dbReference>
<gene>
    <name evidence="1" type="ORF">JCM19294_1118</name>
</gene>
<sequence>METPLNNELNVQYKNLVVTQAFTKFFDDFSPKEVVVQLVDSMLLDGQHRQGDNMYLLSELALCAINVLEVDCLTTPRPEEDDLLRMDLILREPQDGSLDITS</sequence>
<evidence type="ECO:0000313" key="1">
    <source>
        <dbReference type="EMBL" id="GAK96809.1"/>
    </source>
</evidence>
<comment type="caution">
    <text evidence="1">The sequence shown here is derived from an EMBL/GenBank/DDBJ whole genome shotgun (WGS) entry which is preliminary data.</text>
</comment>
<evidence type="ECO:0000313" key="2">
    <source>
        <dbReference type="Proteomes" id="UP000029221"/>
    </source>
</evidence>
<dbReference type="EMBL" id="BBML01000003">
    <property type="protein sequence ID" value="GAK96809.1"/>
    <property type="molecule type" value="Genomic_DNA"/>
</dbReference>
<protein>
    <submittedName>
        <fullName evidence="1">Uncharacterized protein</fullName>
    </submittedName>
</protein>